<evidence type="ECO:0000256" key="1">
    <source>
        <dbReference type="SAM" id="MobiDB-lite"/>
    </source>
</evidence>
<accession>A0A3P8CAT8</accession>
<dbReference type="EMBL" id="UZAH01031552">
    <property type="protein sequence ID" value="VDP16254.1"/>
    <property type="molecule type" value="Genomic_DNA"/>
</dbReference>
<dbReference type="AlphaFoldDB" id="A0A183GC32"/>
<feature type="region of interest" description="Disordered" evidence="1">
    <location>
        <begin position="1"/>
        <end position="23"/>
    </location>
</feature>
<organism evidence="3 4">
    <name type="scientific">Heligmosomoides polygyrus</name>
    <name type="common">Parasitic roundworm</name>
    <dbReference type="NCBI Taxonomy" id="6339"/>
    <lineage>
        <taxon>Eukaryota</taxon>
        <taxon>Metazoa</taxon>
        <taxon>Ecdysozoa</taxon>
        <taxon>Nematoda</taxon>
        <taxon>Chromadorea</taxon>
        <taxon>Rhabditida</taxon>
        <taxon>Rhabditina</taxon>
        <taxon>Rhabditomorpha</taxon>
        <taxon>Strongyloidea</taxon>
        <taxon>Heligmosomidae</taxon>
        <taxon>Heligmosomoides</taxon>
    </lineage>
</organism>
<accession>A0A183GC32</accession>
<dbReference type="WBParaSite" id="HPBE_0001969901-mRNA-1">
    <property type="protein sequence ID" value="HPBE_0001969901-mRNA-1"/>
    <property type="gene ID" value="HPBE_0001969901"/>
</dbReference>
<evidence type="ECO:0000313" key="3">
    <source>
        <dbReference type="Proteomes" id="UP000050761"/>
    </source>
</evidence>
<keyword evidence="3" id="KW-1185">Reference proteome</keyword>
<feature type="compositionally biased region" description="Basic and acidic residues" evidence="1">
    <location>
        <begin position="119"/>
        <end position="136"/>
    </location>
</feature>
<feature type="region of interest" description="Disordered" evidence="1">
    <location>
        <begin position="38"/>
        <end position="70"/>
    </location>
</feature>
<reference evidence="2 3" key="1">
    <citation type="submission" date="2018-11" db="EMBL/GenBank/DDBJ databases">
        <authorList>
            <consortium name="Pathogen Informatics"/>
        </authorList>
    </citation>
    <scope>NUCLEOTIDE SEQUENCE [LARGE SCALE GENOMIC DNA]</scope>
</reference>
<gene>
    <name evidence="2" type="ORF">HPBE_LOCUS19698</name>
</gene>
<protein>
    <submittedName>
        <fullName evidence="2 4">Uncharacterized protein</fullName>
    </submittedName>
</protein>
<sequence>MAEMMRRWEPPPRYRRPNRYHSPILTLEETIRRLEEEAMNEKMSSGNSEMEEGDTAAADIKEDEDEDEDRLQCGGAVMEVVEAPEVAVEARGIAMDQQPAVPSSAHEDETAQPSCSGTKAKDLTPQETKPFKEKPKPCYVYPFEDSTSVIASDFSDDDVIGTNIFMEISELRRVEGASSPSTLSDDSNAAPPPSVFTYLPQIRTLNLAAQFRSPSPSACIDVILPLPRAEALERTVQG</sequence>
<dbReference type="Proteomes" id="UP000050761">
    <property type="component" value="Unassembled WGS sequence"/>
</dbReference>
<evidence type="ECO:0000313" key="4">
    <source>
        <dbReference type="WBParaSite" id="HPBE_0001969901-mRNA-1"/>
    </source>
</evidence>
<proteinExistence type="predicted"/>
<feature type="compositionally biased region" description="Basic and acidic residues" evidence="1">
    <location>
        <begin position="1"/>
        <end position="12"/>
    </location>
</feature>
<evidence type="ECO:0000313" key="2">
    <source>
        <dbReference type="EMBL" id="VDP16254.1"/>
    </source>
</evidence>
<name>A0A183GC32_HELPZ</name>
<feature type="region of interest" description="Disordered" evidence="1">
    <location>
        <begin position="96"/>
        <end position="137"/>
    </location>
</feature>
<reference evidence="4" key="2">
    <citation type="submission" date="2019-09" db="UniProtKB">
        <authorList>
            <consortium name="WormBaseParasite"/>
        </authorList>
    </citation>
    <scope>IDENTIFICATION</scope>
</reference>